<evidence type="ECO:0000256" key="2">
    <source>
        <dbReference type="ARBA" id="ARBA00022729"/>
    </source>
</evidence>
<evidence type="ECO:0000256" key="1">
    <source>
        <dbReference type="ARBA" id="ARBA00004613"/>
    </source>
</evidence>
<dbReference type="PANTHER" id="PTHR34216">
    <property type="match status" value="1"/>
</dbReference>
<dbReference type="PANTHER" id="PTHR34216:SF3">
    <property type="entry name" value="POLY-BETA-1,6-N-ACETYL-D-GLUCOSAMINE N-DEACETYLASE"/>
    <property type="match status" value="1"/>
</dbReference>
<evidence type="ECO:0000259" key="3">
    <source>
        <dbReference type="PROSITE" id="PS51677"/>
    </source>
</evidence>
<name>A0ABW7EYH8_9BURK</name>
<dbReference type="Proteomes" id="UP001606210">
    <property type="component" value="Unassembled WGS sequence"/>
</dbReference>
<reference evidence="4 5" key="1">
    <citation type="submission" date="2024-08" db="EMBL/GenBank/DDBJ databases">
        <authorList>
            <person name="Lu H."/>
        </authorList>
    </citation>
    <scope>NUCLEOTIDE SEQUENCE [LARGE SCALE GENOMIC DNA]</scope>
    <source>
        <strain evidence="4 5">LYH14W</strain>
    </source>
</reference>
<proteinExistence type="predicted"/>
<dbReference type="EC" id="3.-.-.-" evidence="4"/>
<sequence length="316" mass="34985">MKPLFSWLSPAGASGRLSVLIFHRVLREPDPLFPEEVDATRFDELLGWVKSWFNVLPMDEAARRLQDGSLPARAAALTFDDGYTDNHDVALPLLQRHGLPCSFFVATGFLNGGRMWNDTLIEAVRRSTLPMLDLRGLRDAQGADLGQHGLSNRRALLQALIPRVKYLVPEQRQVCVDAIAARAESVLPDDLMMSSGQVRALRAAGMQIGAHTVSHPILATLSPQQAADEMARSRDMLQSLLGERVGLFAYPNGRPGTDYLPDVHPGLVRELGFDAAVSTRWAAARQGEDVFQIPRFTPWDRSRSKFALRLAKNLLS</sequence>
<organism evidence="4 5">
    <name type="scientific">Pelomonas parva</name>
    <dbReference type="NCBI Taxonomy" id="3299032"/>
    <lineage>
        <taxon>Bacteria</taxon>
        <taxon>Pseudomonadati</taxon>
        <taxon>Pseudomonadota</taxon>
        <taxon>Betaproteobacteria</taxon>
        <taxon>Burkholderiales</taxon>
        <taxon>Sphaerotilaceae</taxon>
        <taxon>Roseateles</taxon>
    </lineage>
</organism>
<dbReference type="EMBL" id="JBIGHV010000001">
    <property type="protein sequence ID" value="MFG6428490.1"/>
    <property type="molecule type" value="Genomic_DNA"/>
</dbReference>
<keyword evidence="4" id="KW-0378">Hydrolase</keyword>
<keyword evidence="2" id="KW-0732">Signal</keyword>
<comment type="subcellular location">
    <subcellularLocation>
        <location evidence="1">Secreted</location>
    </subcellularLocation>
</comment>
<evidence type="ECO:0000313" key="5">
    <source>
        <dbReference type="Proteomes" id="UP001606210"/>
    </source>
</evidence>
<dbReference type="Pfam" id="PF01522">
    <property type="entry name" value="Polysacc_deac_1"/>
    <property type="match status" value="1"/>
</dbReference>
<dbReference type="InterPro" id="IPR011330">
    <property type="entry name" value="Glyco_hydro/deAcase_b/a-brl"/>
</dbReference>
<dbReference type="PROSITE" id="PS51677">
    <property type="entry name" value="NODB"/>
    <property type="match status" value="1"/>
</dbReference>
<dbReference type="InterPro" id="IPR002509">
    <property type="entry name" value="NODB_dom"/>
</dbReference>
<accession>A0ABW7EYH8</accession>
<dbReference type="InterPro" id="IPR051398">
    <property type="entry name" value="Polysacch_Deacetylase"/>
</dbReference>
<dbReference type="Gene3D" id="3.20.20.370">
    <property type="entry name" value="Glycoside hydrolase/deacetylase"/>
    <property type="match status" value="1"/>
</dbReference>
<evidence type="ECO:0000313" key="4">
    <source>
        <dbReference type="EMBL" id="MFG6428490.1"/>
    </source>
</evidence>
<protein>
    <submittedName>
        <fullName evidence="4">Polysaccharide deacetylase family protein</fullName>
        <ecNumber evidence="4">3.-.-.-</ecNumber>
    </submittedName>
</protein>
<dbReference type="RefSeq" id="WP_394475418.1">
    <property type="nucleotide sequence ID" value="NZ_JBIGHV010000001.1"/>
</dbReference>
<keyword evidence="5" id="KW-1185">Reference proteome</keyword>
<dbReference type="SUPFAM" id="SSF88713">
    <property type="entry name" value="Glycoside hydrolase/deacetylase"/>
    <property type="match status" value="1"/>
</dbReference>
<comment type="caution">
    <text evidence="4">The sequence shown here is derived from an EMBL/GenBank/DDBJ whole genome shotgun (WGS) entry which is preliminary data.</text>
</comment>
<feature type="domain" description="NodB homology" evidence="3">
    <location>
        <begin position="73"/>
        <end position="316"/>
    </location>
</feature>
<dbReference type="GO" id="GO:0016787">
    <property type="term" value="F:hydrolase activity"/>
    <property type="evidence" value="ECO:0007669"/>
    <property type="project" value="UniProtKB-KW"/>
</dbReference>
<dbReference type="CDD" id="cd10918">
    <property type="entry name" value="CE4_NodB_like_5s_6s"/>
    <property type="match status" value="1"/>
</dbReference>
<gene>
    <name evidence="4" type="ORF">ACG00Y_01115</name>
</gene>